<evidence type="ECO:0000259" key="1">
    <source>
        <dbReference type="SMART" id="SM00849"/>
    </source>
</evidence>
<gene>
    <name evidence="2" type="ORF">J0A69_20690</name>
</gene>
<dbReference type="RefSeq" id="WP_206588535.1">
    <property type="nucleotide sequence ID" value="NZ_JAFKCU010000007.1"/>
</dbReference>
<protein>
    <submittedName>
        <fullName evidence="2">MBL fold metallo-hydrolase</fullName>
    </submittedName>
</protein>
<evidence type="ECO:0000313" key="3">
    <source>
        <dbReference type="Proteomes" id="UP000664480"/>
    </source>
</evidence>
<dbReference type="SMART" id="SM00849">
    <property type="entry name" value="Lactamase_B"/>
    <property type="match status" value="1"/>
</dbReference>
<sequence length="281" mass="31595">MIVKVWGCRGSLPSPGPENIVYGGNTSCVQVLYKDTCIVLDGGSGIQRLGKFLKPEFKEIHILLTHLHIDHTMGLGFFQPLYHPDVTVHLWGPSTTVEPLLHRLRRYFSPPLFPVRMNELPNHPVIHEIDNSEFQIGELKIKSNYICHPGPTLGYRIDDGECVFTYMPDHEPALGSANFPYDPEWTSGFELARNADLLLHDGEYTAAEYQSRIGWGHSSIDGAIDFGRLCGVRRLGIFHHDPLNSDERLEEIFKESIAIQNPQFVVELCKEGSVYNLGGGE</sequence>
<name>A0ABS3CLB1_9BACT</name>
<reference evidence="2 3" key="1">
    <citation type="submission" date="2021-03" db="EMBL/GenBank/DDBJ databases">
        <title>novel species isolated from a fishpond in China.</title>
        <authorList>
            <person name="Lu H."/>
            <person name="Cai Z."/>
        </authorList>
    </citation>
    <scope>NUCLEOTIDE SEQUENCE [LARGE SCALE GENOMIC DNA]</scope>
    <source>
        <strain evidence="2 3">YJ13C</strain>
    </source>
</reference>
<dbReference type="SUPFAM" id="SSF56281">
    <property type="entry name" value="Metallo-hydrolase/oxidoreductase"/>
    <property type="match status" value="1"/>
</dbReference>
<evidence type="ECO:0000313" key="2">
    <source>
        <dbReference type="EMBL" id="MBN7817872.1"/>
    </source>
</evidence>
<feature type="domain" description="Metallo-beta-lactamase" evidence="1">
    <location>
        <begin position="25"/>
        <end position="217"/>
    </location>
</feature>
<accession>A0ABS3CLB1</accession>
<dbReference type="InterPro" id="IPR036866">
    <property type="entry name" value="RibonucZ/Hydroxyglut_hydro"/>
</dbReference>
<dbReference type="PANTHER" id="PTHR46018:SF2">
    <property type="entry name" value="ZINC PHOSPHODIESTERASE ELAC PROTEIN 1"/>
    <property type="match status" value="1"/>
</dbReference>
<proteinExistence type="predicted"/>
<keyword evidence="3" id="KW-1185">Reference proteome</keyword>
<dbReference type="CDD" id="cd07715">
    <property type="entry name" value="TaR3-like_MBL-fold"/>
    <property type="match status" value="1"/>
</dbReference>
<dbReference type="EMBL" id="JAFKCU010000007">
    <property type="protein sequence ID" value="MBN7817872.1"/>
    <property type="molecule type" value="Genomic_DNA"/>
</dbReference>
<dbReference type="Gene3D" id="3.60.15.10">
    <property type="entry name" value="Ribonuclease Z/Hydroxyacylglutathione hydrolase-like"/>
    <property type="match status" value="1"/>
</dbReference>
<comment type="caution">
    <text evidence="2">The sequence shown here is derived from an EMBL/GenBank/DDBJ whole genome shotgun (WGS) entry which is preliminary data.</text>
</comment>
<organism evidence="2 3">
    <name type="scientific">Algoriphagus pacificus</name>
    <dbReference type="NCBI Taxonomy" id="2811234"/>
    <lineage>
        <taxon>Bacteria</taxon>
        <taxon>Pseudomonadati</taxon>
        <taxon>Bacteroidota</taxon>
        <taxon>Cytophagia</taxon>
        <taxon>Cytophagales</taxon>
        <taxon>Cyclobacteriaceae</taxon>
        <taxon>Algoriphagus</taxon>
    </lineage>
</organism>
<dbReference type="Proteomes" id="UP000664480">
    <property type="component" value="Unassembled WGS sequence"/>
</dbReference>
<dbReference type="PANTHER" id="PTHR46018">
    <property type="entry name" value="ZINC PHOSPHODIESTERASE ELAC PROTEIN 1"/>
    <property type="match status" value="1"/>
</dbReference>
<dbReference type="Pfam" id="PF12706">
    <property type="entry name" value="Lactamase_B_2"/>
    <property type="match status" value="1"/>
</dbReference>
<dbReference type="InterPro" id="IPR001279">
    <property type="entry name" value="Metallo-B-lactamas"/>
</dbReference>